<keyword evidence="12" id="KW-1185">Reference proteome</keyword>
<feature type="transmembrane region" description="Helical" evidence="8">
    <location>
        <begin position="156"/>
        <end position="176"/>
    </location>
</feature>
<dbReference type="Gene3D" id="1.20.1560.10">
    <property type="entry name" value="ABC transporter type 1, transmembrane domain"/>
    <property type="match status" value="2"/>
</dbReference>
<dbReference type="InterPro" id="IPR003593">
    <property type="entry name" value="AAA+_ATPase"/>
</dbReference>
<feature type="domain" description="ABC transmembrane type-1" evidence="10">
    <location>
        <begin position="749"/>
        <end position="1029"/>
    </location>
</feature>
<evidence type="ECO:0000256" key="4">
    <source>
        <dbReference type="ARBA" id="ARBA00022840"/>
    </source>
</evidence>
<feature type="transmembrane region" description="Helical" evidence="8">
    <location>
        <begin position="885"/>
        <end position="904"/>
    </location>
</feature>
<feature type="transmembrane region" description="Helical" evidence="8">
    <location>
        <begin position="857"/>
        <end position="879"/>
    </location>
</feature>
<evidence type="ECO:0000259" key="9">
    <source>
        <dbReference type="PROSITE" id="PS50893"/>
    </source>
</evidence>
<evidence type="ECO:0000256" key="7">
    <source>
        <dbReference type="SAM" id="MobiDB-lite"/>
    </source>
</evidence>
<dbReference type="Gene3D" id="3.40.50.300">
    <property type="entry name" value="P-loop containing nucleotide triphosphate hydrolases"/>
    <property type="match status" value="2"/>
</dbReference>
<feature type="domain" description="ABC transmembrane type-1" evidence="10">
    <location>
        <begin position="43"/>
        <end position="323"/>
    </location>
</feature>
<dbReference type="InterPro" id="IPR011527">
    <property type="entry name" value="ABC1_TM_dom"/>
</dbReference>
<evidence type="ECO:0000256" key="2">
    <source>
        <dbReference type="ARBA" id="ARBA00022692"/>
    </source>
</evidence>
<dbReference type="PROSITE" id="PS50929">
    <property type="entry name" value="ABC_TM1F"/>
    <property type="match status" value="2"/>
</dbReference>
<feature type="domain" description="ABC transporter" evidence="9">
    <location>
        <begin position="1058"/>
        <end position="1294"/>
    </location>
</feature>
<organism evidence="11 12">
    <name type="scientific">Oceanospirillum sediminis</name>
    <dbReference type="NCBI Taxonomy" id="2760088"/>
    <lineage>
        <taxon>Bacteria</taxon>
        <taxon>Pseudomonadati</taxon>
        <taxon>Pseudomonadota</taxon>
        <taxon>Gammaproteobacteria</taxon>
        <taxon>Oceanospirillales</taxon>
        <taxon>Oceanospirillaceae</taxon>
        <taxon>Oceanospirillum</taxon>
    </lineage>
</organism>
<dbReference type="InterPro" id="IPR003439">
    <property type="entry name" value="ABC_transporter-like_ATP-bd"/>
</dbReference>
<dbReference type="GO" id="GO:0016887">
    <property type="term" value="F:ATP hydrolysis activity"/>
    <property type="evidence" value="ECO:0007669"/>
    <property type="project" value="InterPro"/>
</dbReference>
<feature type="transmembrane region" description="Helical" evidence="8">
    <location>
        <begin position="263"/>
        <end position="288"/>
    </location>
</feature>
<dbReference type="EMBL" id="JACJFM010000055">
    <property type="protein sequence ID" value="MBB1489450.1"/>
    <property type="molecule type" value="Genomic_DNA"/>
</dbReference>
<dbReference type="GO" id="GO:0140359">
    <property type="term" value="F:ABC-type transporter activity"/>
    <property type="evidence" value="ECO:0007669"/>
    <property type="project" value="InterPro"/>
</dbReference>
<dbReference type="GO" id="GO:0005886">
    <property type="term" value="C:plasma membrane"/>
    <property type="evidence" value="ECO:0007669"/>
    <property type="project" value="UniProtKB-SubCell"/>
</dbReference>
<evidence type="ECO:0000256" key="3">
    <source>
        <dbReference type="ARBA" id="ARBA00022741"/>
    </source>
</evidence>
<dbReference type="Pfam" id="PF00005">
    <property type="entry name" value="ABC_tran"/>
    <property type="match status" value="2"/>
</dbReference>
<feature type="region of interest" description="Disordered" evidence="7">
    <location>
        <begin position="1"/>
        <end position="22"/>
    </location>
</feature>
<comment type="subcellular location">
    <subcellularLocation>
        <location evidence="1">Cell membrane</location>
        <topology evidence="1">Multi-pass membrane protein</topology>
    </subcellularLocation>
</comment>
<feature type="transmembrane region" description="Helical" evidence="8">
    <location>
        <begin position="970"/>
        <end position="991"/>
    </location>
</feature>
<dbReference type="SUPFAM" id="SSF90123">
    <property type="entry name" value="ABC transporter transmembrane region"/>
    <property type="match status" value="2"/>
</dbReference>
<evidence type="ECO:0000259" key="10">
    <source>
        <dbReference type="PROSITE" id="PS50929"/>
    </source>
</evidence>
<feature type="transmembrane region" description="Helical" evidence="8">
    <location>
        <begin position="78"/>
        <end position="95"/>
    </location>
</feature>
<feature type="domain" description="ABC transporter" evidence="9">
    <location>
        <begin position="355"/>
        <end position="590"/>
    </location>
</feature>
<name>A0A839IXN9_9GAMM</name>
<dbReference type="GO" id="GO:0034040">
    <property type="term" value="F:ATPase-coupled lipid transmembrane transporter activity"/>
    <property type="evidence" value="ECO:0007669"/>
    <property type="project" value="TreeGrafter"/>
</dbReference>
<feature type="transmembrane region" description="Helical" evidence="8">
    <location>
        <begin position="781"/>
        <end position="801"/>
    </location>
</feature>
<comment type="caution">
    <text evidence="11">The sequence shown here is derived from an EMBL/GenBank/DDBJ whole genome shotgun (WGS) entry which is preliminary data.</text>
</comment>
<dbReference type="Pfam" id="PF00664">
    <property type="entry name" value="ABC_membrane"/>
    <property type="match status" value="2"/>
</dbReference>
<evidence type="ECO:0000313" key="12">
    <source>
        <dbReference type="Proteomes" id="UP000565262"/>
    </source>
</evidence>
<dbReference type="InterPro" id="IPR039421">
    <property type="entry name" value="Type_1_exporter"/>
</dbReference>
<accession>A0A839IXN9</accession>
<evidence type="ECO:0000256" key="6">
    <source>
        <dbReference type="ARBA" id="ARBA00023136"/>
    </source>
</evidence>
<feature type="transmembrane region" description="Helical" evidence="8">
    <location>
        <begin position="747"/>
        <end position="769"/>
    </location>
</feature>
<keyword evidence="3" id="KW-0547">Nucleotide-binding</keyword>
<dbReference type="PROSITE" id="PS50893">
    <property type="entry name" value="ABC_TRANSPORTER_2"/>
    <property type="match status" value="2"/>
</dbReference>
<evidence type="ECO:0000256" key="5">
    <source>
        <dbReference type="ARBA" id="ARBA00022989"/>
    </source>
</evidence>
<dbReference type="Proteomes" id="UP000565262">
    <property type="component" value="Unassembled WGS sequence"/>
</dbReference>
<reference evidence="11 12" key="1">
    <citation type="submission" date="2020-08" db="EMBL/GenBank/DDBJ databases">
        <title>Oceanospirillum sp. nov. isolated from marine sediment.</title>
        <authorList>
            <person name="Ji X."/>
        </authorList>
    </citation>
    <scope>NUCLEOTIDE SEQUENCE [LARGE SCALE GENOMIC DNA]</scope>
    <source>
        <strain evidence="11 12">D5</strain>
    </source>
</reference>
<dbReference type="InterPro" id="IPR036640">
    <property type="entry name" value="ABC1_TM_sf"/>
</dbReference>
<keyword evidence="4 11" id="KW-0067">ATP-binding</keyword>
<evidence type="ECO:0000256" key="8">
    <source>
        <dbReference type="SAM" id="Phobius"/>
    </source>
</evidence>
<keyword evidence="6 8" id="KW-0472">Membrane</keyword>
<sequence>MTKKKQNKDTRQGPVPQNNKGQGFLHSLGKILSSPDLKKLLPFIVLTSLAANILALALPLTMLQIFDRVLKSQSMETLAFLTIGVVLVLILEELLKSVNSSVTNWLGARYRHRTSLSIMERFFVTPMRLFSKDEPGAYAEKMQSISRVADMYSGQALLVLLDLPFMFLFLGVIYLIAGKLVLVPLALLCVFGIVVVLFGRWMYKQVQQKDINDERRISFLTEVLAGVLSVKTMSVENIMLRRYERLKEASAQQGEGLFFGNAFASGLGGAMSQVMIVLVIFTGAVLVLEGEMTSGALAACMMLSVRSLQPLRKGLGAWMRYQSFIAGDSRVESILSMPVGEKSGLKPLNGVHSSIRLQNITLRYSNDGAEIFKNLSLLVPAGSCIAIKGDSGSGKSSLLALMNGLETVDEGAVLIDEERLSDYDLDSVRKKVALLPQVGTVFVGSIIENLTMFNPDLEPQALELAEKVGLDVIVAGMKQGYQTPLGENSSETLPMGVKQMITIVRALVHDPDVILFDEANNSLDFEGDKKLRVFLEGLKGKKTLILVANRPSLVRLADTVYKIKDGTLELDEDKRQFFNNDQDYDFPDRPAVNDDFEDIIATRVFNTSDLSRSLVPLLHKLGWKGTPRELADALPHLADHVDISYFFSTLANLGFSSHYYGSSFKRFDNRLLPCLYVPDNKPALVVLEELPGSQYRIFDSATNQERVISGIQGKGAIYVFKAIKADDVAPKKQSWVKDLFWKFKSHIMLVFLITIISTVMAVAPSLFVRSVFDSVLPTADVRMGIFLLSGVLIAILLGWFLNTLRSRLLAYIGGRIEYVLGGGIFDRIIRLPASQLNGVSVSRQIGRIRSLERLRDLFLGPLVLLVFDLPASIILLVVLFIINPWAGYVILVSVFCYAVLLYAVRPMSDLASDGASLKNGRRSELIDETLSSMRALRSVGGKNIWLERFRNLSGEAAVSGFKEQQAQGKVGSLAHLIGSMTGVSVLVMSAYMVVHNAITPGTIMATMILTWRLVAPLQNLFMALNSWSTVSTNIRQVNQLMKLTLESDGTTSQANRFVSKGDIVFSRVSFRYAAHLDPALLGISFNATPGQILGITGPDGAGKSTLLSLIDRIYSPQAGSIRIDTIDNRQVSVEHLRSIISYMPQECEIFYGTVSQNLRLVHPAATDEELRWAAEMAGVLEDIEHLDRGFETRISNSRADQLSNGFRQRLSLARTILKPASVVLMDEPGNGMDDAGEEALVRCVNWLRGKVTLIIVTPRPSHLRMADQILYMENGSVTARGTYPQVEDKIMAGLS</sequence>
<feature type="transmembrane region" description="Helical" evidence="8">
    <location>
        <begin position="223"/>
        <end position="243"/>
    </location>
</feature>
<keyword evidence="2 8" id="KW-0812">Transmembrane</keyword>
<protein>
    <submittedName>
        <fullName evidence="11">ATP-binding cassette domain-containing protein</fullName>
    </submittedName>
</protein>
<proteinExistence type="predicted"/>
<dbReference type="SUPFAM" id="SSF52540">
    <property type="entry name" value="P-loop containing nucleoside triphosphate hydrolases"/>
    <property type="match status" value="2"/>
</dbReference>
<dbReference type="RefSeq" id="WP_182811705.1">
    <property type="nucleotide sequence ID" value="NZ_JACJFM010000055.1"/>
</dbReference>
<evidence type="ECO:0000256" key="1">
    <source>
        <dbReference type="ARBA" id="ARBA00004651"/>
    </source>
</evidence>
<dbReference type="PANTHER" id="PTHR24221">
    <property type="entry name" value="ATP-BINDING CASSETTE SUB-FAMILY B"/>
    <property type="match status" value="1"/>
</dbReference>
<dbReference type="PANTHER" id="PTHR24221:SF248">
    <property type="entry name" value="ABC TRANSPORTER TRANSMEMBRANE REGION"/>
    <property type="match status" value="1"/>
</dbReference>
<feature type="transmembrane region" description="Helical" evidence="8">
    <location>
        <begin position="182"/>
        <end position="203"/>
    </location>
</feature>
<evidence type="ECO:0000313" key="11">
    <source>
        <dbReference type="EMBL" id="MBB1489450.1"/>
    </source>
</evidence>
<keyword evidence="5 8" id="KW-1133">Transmembrane helix</keyword>
<dbReference type="InterPro" id="IPR027417">
    <property type="entry name" value="P-loop_NTPase"/>
</dbReference>
<dbReference type="SMART" id="SM00382">
    <property type="entry name" value="AAA"/>
    <property type="match status" value="2"/>
</dbReference>
<dbReference type="GO" id="GO:0005524">
    <property type="term" value="F:ATP binding"/>
    <property type="evidence" value="ECO:0007669"/>
    <property type="project" value="UniProtKB-KW"/>
</dbReference>
<feature type="transmembrane region" description="Helical" evidence="8">
    <location>
        <begin position="40"/>
        <end position="66"/>
    </location>
</feature>
<gene>
    <name evidence="11" type="ORF">H4O21_22840</name>
</gene>